<dbReference type="Proteomes" id="UP001152798">
    <property type="component" value="Chromosome 4"/>
</dbReference>
<gene>
    <name evidence="1" type="ORF">NEZAVI_LOCUS8999</name>
</gene>
<dbReference type="EMBL" id="OV725080">
    <property type="protein sequence ID" value="CAH1399572.1"/>
    <property type="molecule type" value="Genomic_DNA"/>
</dbReference>
<dbReference type="OrthoDB" id="6628579at2759"/>
<dbReference type="SUPFAM" id="SSF57667">
    <property type="entry name" value="beta-beta-alpha zinc fingers"/>
    <property type="match status" value="1"/>
</dbReference>
<evidence type="ECO:0008006" key="3">
    <source>
        <dbReference type="Google" id="ProtNLM"/>
    </source>
</evidence>
<accession>A0A9P0HD13</accession>
<keyword evidence="2" id="KW-1185">Reference proteome</keyword>
<evidence type="ECO:0000313" key="1">
    <source>
        <dbReference type="EMBL" id="CAH1399572.1"/>
    </source>
</evidence>
<sequence length="108" mass="12700">MSDSMLGDKDEINSFLSYKKFEFKSSSFTIRQAFIINGKNFNMKEFTCDCGKTYRHKASLRVHKKYECGGKAPQFECSYCSYKARLLKNLRRHTFIKHVKVLESDSFQ</sequence>
<proteinExistence type="predicted"/>
<reference evidence="1" key="1">
    <citation type="submission" date="2022-01" db="EMBL/GenBank/DDBJ databases">
        <authorList>
            <person name="King R."/>
        </authorList>
    </citation>
    <scope>NUCLEOTIDE SEQUENCE</scope>
</reference>
<name>A0A9P0HD13_NEZVI</name>
<dbReference type="Gene3D" id="3.30.160.60">
    <property type="entry name" value="Classic Zinc Finger"/>
    <property type="match status" value="1"/>
</dbReference>
<dbReference type="AlphaFoldDB" id="A0A9P0HD13"/>
<organism evidence="1 2">
    <name type="scientific">Nezara viridula</name>
    <name type="common">Southern green stink bug</name>
    <name type="synonym">Cimex viridulus</name>
    <dbReference type="NCBI Taxonomy" id="85310"/>
    <lineage>
        <taxon>Eukaryota</taxon>
        <taxon>Metazoa</taxon>
        <taxon>Ecdysozoa</taxon>
        <taxon>Arthropoda</taxon>
        <taxon>Hexapoda</taxon>
        <taxon>Insecta</taxon>
        <taxon>Pterygota</taxon>
        <taxon>Neoptera</taxon>
        <taxon>Paraneoptera</taxon>
        <taxon>Hemiptera</taxon>
        <taxon>Heteroptera</taxon>
        <taxon>Panheteroptera</taxon>
        <taxon>Pentatomomorpha</taxon>
        <taxon>Pentatomoidea</taxon>
        <taxon>Pentatomidae</taxon>
        <taxon>Pentatominae</taxon>
        <taxon>Nezara</taxon>
    </lineage>
</organism>
<dbReference type="InterPro" id="IPR036236">
    <property type="entry name" value="Znf_C2H2_sf"/>
</dbReference>
<evidence type="ECO:0000313" key="2">
    <source>
        <dbReference type="Proteomes" id="UP001152798"/>
    </source>
</evidence>
<protein>
    <recommendedName>
        <fullName evidence="3">C2H2-type domain-containing protein</fullName>
    </recommendedName>
</protein>